<evidence type="ECO:0000313" key="15">
    <source>
        <dbReference type="Proteomes" id="UP000068210"/>
    </source>
</evidence>
<dbReference type="EMBL" id="CP010415">
    <property type="protein sequence ID" value="AJE21824.1"/>
    <property type="molecule type" value="Genomic_DNA"/>
</dbReference>
<dbReference type="GO" id="GO:0016463">
    <property type="term" value="F:P-type zinc transporter activity"/>
    <property type="evidence" value="ECO:0007669"/>
    <property type="project" value="UniProtKB-EC"/>
</dbReference>
<dbReference type="Gene3D" id="3.30.70.100">
    <property type="match status" value="1"/>
</dbReference>
<dbReference type="GO" id="GO:0005886">
    <property type="term" value="C:plasma membrane"/>
    <property type="evidence" value="ECO:0007669"/>
    <property type="project" value="UniProtKB-SubCell"/>
</dbReference>
<dbReference type="GO" id="GO:0005524">
    <property type="term" value="F:ATP binding"/>
    <property type="evidence" value="ECO:0007669"/>
    <property type="project" value="UniProtKB-UniRule"/>
</dbReference>
<dbReference type="SUPFAM" id="SSF55008">
    <property type="entry name" value="HMA, heavy metal-associated domain"/>
    <property type="match status" value="1"/>
</dbReference>
<keyword evidence="5 11" id="KW-0067">ATP-binding</keyword>
<comment type="subcellular location">
    <subcellularLocation>
        <location evidence="11">Cell membrane</location>
    </subcellularLocation>
    <subcellularLocation>
        <location evidence="1">Membrane</location>
        <topology evidence="1">Multi-pass membrane protein</topology>
    </subcellularLocation>
</comment>
<dbReference type="InterPro" id="IPR059000">
    <property type="entry name" value="ATPase_P-type_domA"/>
</dbReference>
<organism evidence="14 15">
    <name type="scientific">Azotobacter chroococcum NCIMB 8003</name>
    <dbReference type="NCBI Taxonomy" id="1328314"/>
    <lineage>
        <taxon>Bacteria</taxon>
        <taxon>Pseudomonadati</taxon>
        <taxon>Pseudomonadota</taxon>
        <taxon>Gammaproteobacteria</taxon>
        <taxon>Pseudomonadales</taxon>
        <taxon>Pseudomonadaceae</taxon>
        <taxon>Azotobacter</taxon>
    </lineage>
</organism>
<dbReference type="Pfam" id="PF00122">
    <property type="entry name" value="E1-E2_ATPase"/>
    <property type="match status" value="1"/>
</dbReference>
<dbReference type="Gene3D" id="3.40.1110.10">
    <property type="entry name" value="Calcium-transporting ATPase, cytoplasmic domain N"/>
    <property type="match status" value="1"/>
</dbReference>
<dbReference type="NCBIfam" id="TIGR01494">
    <property type="entry name" value="ATPase_P-type"/>
    <property type="match status" value="1"/>
</dbReference>
<dbReference type="SFLD" id="SFLDF00027">
    <property type="entry name" value="p-type_atpase"/>
    <property type="match status" value="1"/>
</dbReference>
<dbReference type="InterPro" id="IPR006121">
    <property type="entry name" value="HMA_dom"/>
</dbReference>
<dbReference type="InterPro" id="IPR044492">
    <property type="entry name" value="P_typ_ATPase_HD_dom"/>
</dbReference>
<sequence>MDGTWFVRLQPLHRTPGRVRFRYRCRVGTPLDAHSIEHEVRTLKGVLQARANPAARSLVVEFEPAVTDADSLAAAILALSPSGLPLPAADHRHSEAARLGAVALSGATLLATRSLQPTLQAPVAFGAAVPLLGEAVDDFLEKGITSHVLEALAVGISIGRNDFLAANTTSFLLALGEYLEESIERRSDELLKHLLHPPGGEVWVERNGVETLIDAAELQVGDSVIAATGTVIPVDGTVLGGEALVNEATMTGEGVPVVRRRGDRVLSATLVEEGRLRIYAERVGRQAAAARIAEFVEQSLLVKSETQLEAARLADRLVPMVLGLAGATWLLTSDGQRVAAVLQADYSCALKLATPVAFKAAMYRAGQSAILIKSAKALERLARADTFVFDKTGTLTTGVLKVTDSIAFSAAYTSEDLTNLAASVEEHYVHPIAEAVVAAAHRLDHPHHFDHQAVQFVVAHGVASVIDGQRIVVGSRHFIEDDEGISTAAHAEVIERLHGEGKILLYIGFGRELIGVLALTESVRDNAAETVARLRELGIRRILMLTGDQPERAGALAAELGLDEFRAGLLPEQKAEVLRQLAAEGARIAFVGDGVNDAPALTGAHVGIAMHHGADIARLASDITLLEDDFSRVADALALALATRQLIDGNFKLTAGLNTSILGAAAFGLLTPVAASMLHNGSTIAILLRALAGAGLPRQSGERAKRRGAKRSDAGPATATGH</sequence>
<keyword evidence="7" id="KW-1133">Transmembrane helix</keyword>
<evidence type="ECO:0000256" key="5">
    <source>
        <dbReference type="ARBA" id="ARBA00022840"/>
    </source>
</evidence>
<dbReference type="CDD" id="cd07550">
    <property type="entry name" value="P-type_ATPase_HM"/>
    <property type="match status" value="1"/>
</dbReference>
<dbReference type="EC" id="7.2.2.12" evidence="9"/>
<dbReference type="SFLD" id="SFLDG00002">
    <property type="entry name" value="C1.7:_P-type_atpase_like"/>
    <property type="match status" value="1"/>
</dbReference>
<evidence type="ECO:0000256" key="6">
    <source>
        <dbReference type="ARBA" id="ARBA00022967"/>
    </source>
</evidence>
<dbReference type="PANTHER" id="PTHR48085:SF5">
    <property type="entry name" value="CADMIUM_ZINC-TRANSPORTING ATPASE HMA4-RELATED"/>
    <property type="match status" value="1"/>
</dbReference>
<dbReference type="PANTHER" id="PTHR48085">
    <property type="entry name" value="CADMIUM/ZINC-TRANSPORTING ATPASE HMA2-RELATED"/>
    <property type="match status" value="1"/>
</dbReference>
<dbReference type="InterPro" id="IPR027256">
    <property type="entry name" value="P-typ_ATPase_IB"/>
</dbReference>
<dbReference type="Gene3D" id="3.40.50.1000">
    <property type="entry name" value="HAD superfamily/HAD-like"/>
    <property type="match status" value="1"/>
</dbReference>
<name>A0A0C4WMW1_9GAMM</name>
<dbReference type="RefSeq" id="WP_039804633.1">
    <property type="nucleotide sequence ID" value="NZ_CP010415.1"/>
</dbReference>
<dbReference type="InterPro" id="IPR036412">
    <property type="entry name" value="HAD-like_sf"/>
</dbReference>
<evidence type="ECO:0000256" key="12">
    <source>
        <dbReference type="SAM" id="MobiDB-lite"/>
    </source>
</evidence>
<evidence type="ECO:0000256" key="10">
    <source>
        <dbReference type="ARBA" id="ARBA00047308"/>
    </source>
</evidence>
<dbReference type="SUPFAM" id="SSF56784">
    <property type="entry name" value="HAD-like"/>
    <property type="match status" value="1"/>
</dbReference>
<keyword evidence="11" id="KW-1003">Cell membrane</keyword>
<evidence type="ECO:0000256" key="4">
    <source>
        <dbReference type="ARBA" id="ARBA00022741"/>
    </source>
</evidence>
<reference evidence="14 15" key="1">
    <citation type="journal article" date="2015" name="PLoS ONE">
        <title>Azotobacter Genomes: The Genome of Azotobacter chroococcum NCIMB 8003 (ATCC 4412).</title>
        <authorList>
            <person name="Robson R.L."/>
            <person name="Jones R."/>
            <person name="Robson R.M."/>
            <person name="Schwartz A."/>
            <person name="Richardson T.H."/>
        </authorList>
    </citation>
    <scope>NUCLEOTIDE SEQUENCE [LARGE SCALE GENOMIC DNA]</scope>
    <source>
        <strain evidence="14 15">NCIMB 8003</strain>
    </source>
</reference>
<feature type="domain" description="P-type ATPase A" evidence="13">
    <location>
        <begin position="201"/>
        <end position="297"/>
    </location>
</feature>
<evidence type="ECO:0000313" key="14">
    <source>
        <dbReference type="EMBL" id="AJE21824.1"/>
    </source>
</evidence>
<dbReference type="SUPFAM" id="SSF81653">
    <property type="entry name" value="Calcium ATPase, transduction domain A"/>
    <property type="match status" value="1"/>
</dbReference>
<gene>
    <name evidence="14" type="ORF">Achr_23870</name>
</gene>
<dbReference type="SFLD" id="SFLDS00003">
    <property type="entry name" value="Haloacid_Dehalogenase"/>
    <property type="match status" value="1"/>
</dbReference>
<evidence type="ECO:0000256" key="2">
    <source>
        <dbReference type="ARBA" id="ARBA00006024"/>
    </source>
</evidence>
<evidence type="ECO:0000256" key="3">
    <source>
        <dbReference type="ARBA" id="ARBA00022692"/>
    </source>
</evidence>
<evidence type="ECO:0000256" key="8">
    <source>
        <dbReference type="ARBA" id="ARBA00023136"/>
    </source>
</evidence>
<dbReference type="KEGG" id="acx:Achr_23870"/>
<keyword evidence="6" id="KW-1278">Translocase</keyword>
<dbReference type="HOGENOM" id="CLU_001771_6_3_6"/>
<dbReference type="AlphaFoldDB" id="A0A0C4WMW1"/>
<dbReference type="Proteomes" id="UP000068210">
    <property type="component" value="Chromosome"/>
</dbReference>
<dbReference type="InterPro" id="IPR008250">
    <property type="entry name" value="ATPase_P-typ_transduc_dom_A_sf"/>
</dbReference>
<accession>A0A0C4WMW1</accession>
<dbReference type="PROSITE" id="PS00154">
    <property type="entry name" value="ATPASE_E1_E2"/>
    <property type="match status" value="1"/>
</dbReference>
<keyword evidence="15" id="KW-1185">Reference proteome</keyword>
<comment type="catalytic activity">
    <reaction evidence="10">
        <text>Zn(2+)(in) + ATP + H2O = Zn(2+)(out) + ADP + phosphate + H(+)</text>
        <dbReference type="Rhea" id="RHEA:20621"/>
        <dbReference type="ChEBI" id="CHEBI:15377"/>
        <dbReference type="ChEBI" id="CHEBI:15378"/>
        <dbReference type="ChEBI" id="CHEBI:29105"/>
        <dbReference type="ChEBI" id="CHEBI:30616"/>
        <dbReference type="ChEBI" id="CHEBI:43474"/>
        <dbReference type="ChEBI" id="CHEBI:456216"/>
        <dbReference type="EC" id="7.2.2.12"/>
    </reaction>
</comment>
<feature type="region of interest" description="Disordered" evidence="12">
    <location>
        <begin position="698"/>
        <end position="722"/>
    </location>
</feature>
<keyword evidence="8" id="KW-0472">Membrane</keyword>
<evidence type="ECO:0000256" key="7">
    <source>
        <dbReference type="ARBA" id="ARBA00022989"/>
    </source>
</evidence>
<dbReference type="NCBIfam" id="TIGR01525">
    <property type="entry name" value="ATPase-IB_hvy"/>
    <property type="match status" value="1"/>
</dbReference>
<evidence type="ECO:0000259" key="13">
    <source>
        <dbReference type="Pfam" id="PF00122"/>
    </source>
</evidence>
<dbReference type="InterPro" id="IPR023214">
    <property type="entry name" value="HAD_sf"/>
</dbReference>
<dbReference type="InterPro" id="IPR018303">
    <property type="entry name" value="ATPase_P-typ_P_site"/>
</dbReference>
<dbReference type="InterPro" id="IPR023299">
    <property type="entry name" value="ATPase_P-typ_cyto_dom_N"/>
</dbReference>
<dbReference type="Pfam" id="PF00702">
    <property type="entry name" value="Hydrolase"/>
    <property type="match status" value="1"/>
</dbReference>
<keyword evidence="3" id="KW-0812">Transmembrane</keyword>
<dbReference type="GO" id="GO:0015086">
    <property type="term" value="F:cadmium ion transmembrane transporter activity"/>
    <property type="evidence" value="ECO:0007669"/>
    <property type="project" value="TreeGrafter"/>
</dbReference>
<proteinExistence type="inferred from homology"/>
<dbReference type="InterPro" id="IPR051014">
    <property type="entry name" value="Cation_Transport_ATPase_IB"/>
</dbReference>
<protein>
    <recommendedName>
        <fullName evidence="9">P-type Zn(2+) transporter</fullName>
        <ecNumber evidence="9">7.2.2.12</ecNumber>
    </recommendedName>
</protein>
<comment type="similarity">
    <text evidence="2 11">Belongs to the cation transport ATPase (P-type) (TC 3.A.3) family. Type IB subfamily.</text>
</comment>
<evidence type="ECO:0000256" key="11">
    <source>
        <dbReference type="RuleBase" id="RU362081"/>
    </source>
</evidence>
<dbReference type="Gene3D" id="2.70.150.10">
    <property type="entry name" value="Calcium-transporting ATPase, cytoplasmic transduction domain A"/>
    <property type="match status" value="1"/>
</dbReference>
<evidence type="ECO:0000256" key="9">
    <source>
        <dbReference type="ARBA" id="ARBA00039097"/>
    </source>
</evidence>
<dbReference type="GO" id="GO:0016887">
    <property type="term" value="F:ATP hydrolysis activity"/>
    <property type="evidence" value="ECO:0007669"/>
    <property type="project" value="InterPro"/>
</dbReference>
<keyword evidence="4 11" id="KW-0547">Nucleotide-binding</keyword>
<dbReference type="STRING" id="1328314.Achr_23870"/>
<dbReference type="CDD" id="cd00371">
    <property type="entry name" value="HMA"/>
    <property type="match status" value="1"/>
</dbReference>
<evidence type="ECO:0000256" key="1">
    <source>
        <dbReference type="ARBA" id="ARBA00004141"/>
    </source>
</evidence>
<keyword evidence="11" id="KW-0479">Metal-binding</keyword>
<dbReference type="GO" id="GO:0046872">
    <property type="term" value="F:metal ion binding"/>
    <property type="evidence" value="ECO:0007669"/>
    <property type="project" value="UniProtKB-KW"/>
</dbReference>
<dbReference type="InterPro" id="IPR036163">
    <property type="entry name" value="HMA_dom_sf"/>
</dbReference>
<dbReference type="InterPro" id="IPR001757">
    <property type="entry name" value="P_typ_ATPase"/>
</dbReference>
<dbReference type="PRINTS" id="PR00119">
    <property type="entry name" value="CATATPASE"/>
</dbReference>